<dbReference type="Gene3D" id="3.90.228.10">
    <property type="match status" value="1"/>
</dbReference>
<evidence type="ECO:0000313" key="4">
    <source>
        <dbReference type="EMBL" id="CAL1529285.1"/>
    </source>
</evidence>
<feature type="region of interest" description="Disordered" evidence="2">
    <location>
        <begin position="88"/>
        <end position="181"/>
    </location>
</feature>
<feature type="region of interest" description="Disordered" evidence="2">
    <location>
        <begin position="232"/>
        <end position="311"/>
    </location>
</feature>
<keyword evidence="5" id="KW-1185">Reference proteome</keyword>
<dbReference type="EC" id="2.4.2.-" evidence="1"/>
<sequence length="1035" mass="117328">MLWEVLILIFIIAMIRYFFSTEMYHKWCRTTNASLRNKDNGLRRKENSHNFLHTPSPARITPSILETNREGSSSLELARKMLREIDLKDSVSSEEKHTQKDGRDMKSYNLERPSVNYNGLKNRSNKACNGQKDEASRTNNSDTPVKESLPITKTPVLQSQSTRVDNNITSQRSSHQNGSTFKKKGFRKDIIGLLDNDTILPSKTQPAATKEISHNTTEREFISAQSSVFEKLPGGLPSKDKTQLLSTTQTSKEEKTSSPLHSLNLPDKNVNVSNAPEIKSYSPETYPVAKRNGETSNRTQSPGCYSSLYNSDNSGNYKKNVYPGDSKPVHAKNNLNYSGKAKFGLNYSKDCKMDTSTDNVYNIPADMDLDSSTSLYVDSFNSPMDDEMESPSDMQLISEMDQDIMWDLELLAKPESLVRKPQKFGTFLFPKYTENKHSFRNEDAMNCDDTLNENNVEMINKHTTSHSFNNSPGNLARSNNTKLITGKEITPGNQKSFRRKGLSNINQPSALGPMAVPTNLTEKPNLNLHHRHLAESGQISKPDGSNQRMDKSVTSNKISDTSVSVSGQILPSTGKLRPQILSLNKSGGNTLDLNAGIRRAEQPKNAIISESQDTVEEKKKRSGKSDELELVNDSKMKKAKLSEFPNYLAKRIVRRSQMKKLMSNKLKDAGQKENYDITEMEAHSVEVLGTNCWDCNEKFDSSECTWCPYKHQICLPCIKRVIKIFMNAKDQMQLTCPVETCREIIEIDLVTKQVDPLTFDILKRKLLKRQERANEEVVEYLFQKISCLNCKTVASMDKKAIHFKCRNCPKEYCSYCHKDWPGSNLHNECRLLNCSGTKCFQELHVPPDNWEESYSALNKVQNELKSLSKTSLVNLNGREGRAIISLFIQTSPDFWITNIIRLQNMKLWEKYVLKRKHMVEEIGVSNINERALFHGTNEKNISLISEEGFDMRVETANAKLFGIGTYFSTTSKYSQQYAGSSNKMFMVRVLCGYSVQGSASYKRPPKDKSGRMYDSCVNKESGPSIYCLFDNSQCY</sequence>
<feature type="compositionally biased region" description="Polar residues" evidence="2">
    <location>
        <begin position="294"/>
        <end position="311"/>
    </location>
</feature>
<dbReference type="GO" id="GO:0005634">
    <property type="term" value="C:nucleus"/>
    <property type="evidence" value="ECO:0007669"/>
    <property type="project" value="TreeGrafter"/>
</dbReference>
<feature type="compositionally biased region" description="Polar residues" evidence="2">
    <location>
        <begin position="115"/>
        <end position="128"/>
    </location>
</feature>
<dbReference type="InterPro" id="IPR012317">
    <property type="entry name" value="Poly(ADP-ribose)pol_cat_dom"/>
</dbReference>
<dbReference type="Proteomes" id="UP001497497">
    <property type="component" value="Unassembled WGS sequence"/>
</dbReference>
<accession>A0AAV2H7U8</accession>
<feature type="compositionally biased region" description="Polar residues" evidence="2">
    <location>
        <begin position="155"/>
        <end position="180"/>
    </location>
</feature>
<dbReference type="PANTHER" id="PTHR45740:SF2">
    <property type="entry name" value="POLY [ADP-RIBOSE] POLYMERASE"/>
    <property type="match status" value="1"/>
</dbReference>
<evidence type="ECO:0000259" key="3">
    <source>
        <dbReference type="PROSITE" id="PS51059"/>
    </source>
</evidence>
<evidence type="ECO:0000256" key="1">
    <source>
        <dbReference type="RuleBase" id="RU362114"/>
    </source>
</evidence>
<feature type="compositionally biased region" description="Basic and acidic residues" evidence="2">
    <location>
        <begin position="88"/>
        <end position="106"/>
    </location>
</feature>
<dbReference type="PANTHER" id="PTHR45740">
    <property type="entry name" value="POLY [ADP-RIBOSE] POLYMERASE"/>
    <property type="match status" value="1"/>
</dbReference>
<dbReference type="Pfam" id="PF00644">
    <property type="entry name" value="PARP"/>
    <property type="match status" value="1"/>
</dbReference>
<reference evidence="4 5" key="1">
    <citation type="submission" date="2024-04" db="EMBL/GenBank/DDBJ databases">
        <authorList>
            <consortium name="Genoscope - CEA"/>
            <person name="William W."/>
        </authorList>
    </citation>
    <scope>NUCLEOTIDE SEQUENCE [LARGE SCALE GENOMIC DNA]</scope>
</reference>
<comment type="caution">
    <text evidence="4">The sequence shown here is derived from an EMBL/GenBank/DDBJ whole genome shotgun (WGS) entry which is preliminary data.</text>
</comment>
<dbReference type="EMBL" id="CAXITT010000046">
    <property type="protein sequence ID" value="CAL1529285.1"/>
    <property type="molecule type" value="Genomic_DNA"/>
</dbReference>
<evidence type="ECO:0000313" key="5">
    <source>
        <dbReference type="Proteomes" id="UP001497497"/>
    </source>
</evidence>
<feature type="region of interest" description="Disordered" evidence="2">
    <location>
        <begin position="536"/>
        <end position="570"/>
    </location>
</feature>
<feature type="compositionally biased region" description="Polar residues" evidence="2">
    <location>
        <begin position="537"/>
        <end position="570"/>
    </location>
</feature>
<keyword evidence="1" id="KW-0808">Transferase</keyword>
<evidence type="ECO:0000256" key="2">
    <source>
        <dbReference type="SAM" id="MobiDB-lite"/>
    </source>
</evidence>
<gene>
    <name evidence="4" type="ORF">GSLYS_00003440001</name>
</gene>
<name>A0AAV2H7U8_LYMST</name>
<protein>
    <recommendedName>
        <fullName evidence="1">Poly [ADP-ribose] polymerase</fullName>
        <shortName evidence="1">PARP</shortName>
        <ecNumber evidence="1">2.4.2.-</ecNumber>
    </recommendedName>
</protein>
<dbReference type="GO" id="GO:1990404">
    <property type="term" value="F:NAD+-protein mono-ADP-ribosyltransferase activity"/>
    <property type="evidence" value="ECO:0007669"/>
    <property type="project" value="TreeGrafter"/>
</dbReference>
<keyword evidence="1" id="KW-0328">Glycosyltransferase</keyword>
<dbReference type="SUPFAM" id="SSF56399">
    <property type="entry name" value="ADP-ribosylation"/>
    <property type="match status" value="1"/>
</dbReference>
<proteinExistence type="predicted"/>
<dbReference type="AlphaFoldDB" id="A0AAV2H7U8"/>
<feature type="domain" description="PARP catalytic" evidence="3">
    <location>
        <begin position="855"/>
        <end position="1035"/>
    </location>
</feature>
<organism evidence="4 5">
    <name type="scientific">Lymnaea stagnalis</name>
    <name type="common">Great pond snail</name>
    <name type="synonym">Helix stagnalis</name>
    <dbReference type="NCBI Taxonomy" id="6523"/>
    <lineage>
        <taxon>Eukaryota</taxon>
        <taxon>Metazoa</taxon>
        <taxon>Spiralia</taxon>
        <taxon>Lophotrochozoa</taxon>
        <taxon>Mollusca</taxon>
        <taxon>Gastropoda</taxon>
        <taxon>Heterobranchia</taxon>
        <taxon>Euthyneura</taxon>
        <taxon>Panpulmonata</taxon>
        <taxon>Hygrophila</taxon>
        <taxon>Lymnaeoidea</taxon>
        <taxon>Lymnaeidae</taxon>
        <taxon>Lymnaea</taxon>
    </lineage>
</organism>
<dbReference type="GO" id="GO:0003950">
    <property type="term" value="F:NAD+ poly-ADP-ribosyltransferase activity"/>
    <property type="evidence" value="ECO:0007669"/>
    <property type="project" value="UniProtKB-UniRule"/>
</dbReference>
<dbReference type="PROSITE" id="PS51059">
    <property type="entry name" value="PARP_CATALYTIC"/>
    <property type="match status" value="1"/>
</dbReference>
<feature type="non-terminal residue" evidence="4">
    <location>
        <position position="1035"/>
    </location>
</feature>
<dbReference type="InterPro" id="IPR051712">
    <property type="entry name" value="ARTD-AVP"/>
</dbReference>
<keyword evidence="1" id="KW-0520">NAD</keyword>